<dbReference type="Pfam" id="PF13630">
    <property type="entry name" value="SdpI"/>
    <property type="match status" value="1"/>
</dbReference>
<keyword evidence="1" id="KW-1133">Transmembrane helix</keyword>
<dbReference type="EMBL" id="LR134408">
    <property type="protein sequence ID" value="VEH73899.1"/>
    <property type="molecule type" value="Genomic_DNA"/>
</dbReference>
<organism evidence="2 3">
    <name type="scientific">Corynebacterium segmentosum</name>
    <dbReference type="NCBI Taxonomy" id="43990"/>
    <lineage>
        <taxon>Bacteria</taxon>
        <taxon>Bacillati</taxon>
        <taxon>Actinomycetota</taxon>
        <taxon>Actinomycetes</taxon>
        <taxon>Mycobacteriales</taxon>
        <taxon>Corynebacteriaceae</taxon>
        <taxon>Corynebacterium</taxon>
    </lineage>
</organism>
<protein>
    <submittedName>
        <fullName evidence="2">Integral membrane protein</fullName>
    </submittedName>
</protein>
<dbReference type="InterPro" id="IPR025962">
    <property type="entry name" value="SdpI/YhfL"/>
</dbReference>
<evidence type="ECO:0000313" key="2">
    <source>
        <dbReference type="EMBL" id="VEH73899.1"/>
    </source>
</evidence>
<evidence type="ECO:0000313" key="3">
    <source>
        <dbReference type="Proteomes" id="UP000280707"/>
    </source>
</evidence>
<feature type="transmembrane region" description="Helical" evidence="1">
    <location>
        <begin position="6"/>
        <end position="25"/>
    </location>
</feature>
<feature type="transmembrane region" description="Helical" evidence="1">
    <location>
        <begin position="80"/>
        <end position="99"/>
    </location>
</feature>
<sequence length="160" mass="16751">MDMVAVGIIFLILAVFLIAVGALAATKRLPGNKYIGLRLQEIRKSREAWDNAHAVAGPFWALGGVSLLFGGVVAFRAEGWMWLIPVTTFVIAILSLSVGSNLGSRAAFLYEQAHADEDGCGDSCNCGSGGCSGEEAATDSAAQPEVDLGALRQAARHSDN</sequence>
<evidence type="ECO:0000256" key="1">
    <source>
        <dbReference type="SAM" id="Phobius"/>
    </source>
</evidence>
<dbReference type="Proteomes" id="UP000280707">
    <property type="component" value="Chromosome"/>
</dbReference>
<keyword evidence="1" id="KW-0472">Membrane</keyword>
<feature type="transmembrane region" description="Helical" evidence="1">
    <location>
        <begin position="52"/>
        <end position="74"/>
    </location>
</feature>
<gene>
    <name evidence="2" type="ORF">NCTC934_02220</name>
</gene>
<accession>A0ABY6TGA8</accession>
<name>A0ABY6TGA8_9CORY</name>
<keyword evidence="3" id="KW-1185">Reference proteome</keyword>
<proteinExistence type="predicted"/>
<reference evidence="2 3" key="1">
    <citation type="submission" date="2018-12" db="EMBL/GenBank/DDBJ databases">
        <authorList>
            <consortium name="Pathogen Informatics"/>
        </authorList>
    </citation>
    <scope>NUCLEOTIDE SEQUENCE [LARGE SCALE GENOMIC DNA]</scope>
    <source>
        <strain evidence="2 3">NCTC934</strain>
    </source>
</reference>
<keyword evidence="1" id="KW-0812">Transmembrane</keyword>